<dbReference type="SMART" id="SM00091">
    <property type="entry name" value="PAS"/>
    <property type="match status" value="2"/>
</dbReference>
<feature type="domain" description="PAS" evidence="4">
    <location>
        <begin position="218"/>
        <end position="292"/>
    </location>
</feature>
<dbReference type="InterPro" id="IPR035965">
    <property type="entry name" value="PAS-like_dom_sf"/>
</dbReference>
<reference evidence="7 8" key="1">
    <citation type="submission" date="2016-12" db="EMBL/GenBank/DDBJ databases">
        <title>Isolation and genomic insights into novel planktonic Zetaproteobacteria from stratified waters of the Chesapeake Bay.</title>
        <authorList>
            <person name="McAllister S.M."/>
            <person name="Kato S."/>
            <person name="Chan C.S."/>
            <person name="Chiu B.K."/>
            <person name="Field E.K."/>
        </authorList>
    </citation>
    <scope>NUCLEOTIDE SEQUENCE [LARGE SCALE GENOMIC DNA]</scope>
    <source>
        <strain evidence="7 8">CP-5</strain>
    </source>
</reference>
<evidence type="ECO:0000313" key="7">
    <source>
        <dbReference type="EMBL" id="ATX78814.1"/>
    </source>
</evidence>
<dbReference type="FunFam" id="3.30.70.270:FF:000001">
    <property type="entry name" value="Diguanylate cyclase domain protein"/>
    <property type="match status" value="1"/>
</dbReference>
<dbReference type="CDD" id="cd01949">
    <property type="entry name" value="GGDEF"/>
    <property type="match status" value="1"/>
</dbReference>
<accession>A0A2K8L1K2</accession>
<dbReference type="Proteomes" id="UP000231701">
    <property type="component" value="Chromosome"/>
</dbReference>
<dbReference type="GO" id="GO:0043709">
    <property type="term" value="P:cell adhesion involved in single-species biofilm formation"/>
    <property type="evidence" value="ECO:0007669"/>
    <property type="project" value="TreeGrafter"/>
</dbReference>
<dbReference type="PANTHER" id="PTHR45138">
    <property type="entry name" value="REGULATORY COMPONENTS OF SENSORY TRANSDUCTION SYSTEM"/>
    <property type="match status" value="1"/>
</dbReference>
<feature type="domain" description="PAS" evidence="4">
    <location>
        <begin position="365"/>
        <end position="416"/>
    </location>
</feature>
<dbReference type="GO" id="GO:0005886">
    <property type="term" value="C:plasma membrane"/>
    <property type="evidence" value="ECO:0007669"/>
    <property type="project" value="TreeGrafter"/>
</dbReference>
<dbReference type="GO" id="GO:1902201">
    <property type="term" value="P:negative regulation of bacterial-type flagellum-dependent cell motility"/>
    <property type="evidence" value="ECO:0007669"/>
    <property type="project" value="TreeGrafter"/>
</dbReference>
<dbReference type="SUPFAM" id="SSF55785">
    <property type="entry name" value="PYP-like sensor domain (PAS domain)"/>
    <property type="match status" value="2"/>
</dbReference>
<dbReference type="Pfam" id="PF08447">
    <property type="entry name" value="PAS_3"/>
    <property type="match status" value="1"/>
</dbReference>
<proteinExistence type="predicted"/>
<dbReference type="PROSITE" id="PS50112">
    <property type="entry name" value="PAS"/>
    <property type="match status" value="2"/>
</dbReference>
<protein>
    <recommendedName>
        <fullName evidence="1">diguanylate cyclase</fullName>
        <ecNumber evidence="1">2.7.7.65</ecNumber>
    </recommendedName>
</protein>
<dbReference type="CDD" id="cd00130">
    <property type="entry name" value="PAS"/>
    <property type="match status" value="2"/>
</dbReference>
<feature type="domain" description="PAC" evidence="5">
    <location>
        <begin position="419"/>
        <end position="470"/>
    </location>
</feature>
<keyword evidence="3" id="KW-0472">Membrane</keyword>
<dbReference type="Pfam" id="PF00990">
    <property type="entry name" value="GGDEF"/>
    <property type="match status" value="1"/>
</dbReference>
<dbReference type="PROSITE" id="PS50113">
    <property type="entry name" value="PAC"/>
    <property type="match status" value="2"/>
</dbReference>
<dbReference type="InterPro" id="IPR029787">
    <property type="entry name" value="Nucleotide_cyclase"/>
</dbReference>
<evidence type="ECO:0000259" key="4">
    <source>
        <dbReference type="PROSITE" id="PS50112"/>
    </source>
</evidence>
<dbReference type="GO" id="GO:0052621">
    <property type="term" value="F:diguanylate cyclase activity"/>
    <property type="evidence" value="ECO:0007669"/>
    <property type="project" value="UniProtKB-EC"/>
</dbReference>
<dbReference type="InterPro" id="IPR043128">
    <property type="entry name" value="Rev_trsase/Diguanyl_cyclase"/>
</dbReference>
<dbReference type="InterPro" id="IPR000160">
    <property type="entry name" value="GGDEF_dom"/>
</dbReference>
<dbReference type="InterPro" id="IPR000700">
    <property type="entry name" value="PAS-assoc_C"/>
</dbReference>
<sequence length="644" mass="72520">MANRSRWFRSSRIIYGIITLLLLIMVASLLMVARAGGDMSKQHVSLIHAIEEIESESSQSHLWLEELLQGDHTVPEEKVLAHLGQAEMLADALLNGGHDYTGTINAVNSPNLQHHIRKIITELQSIRSISEQRIRSSGDNRIGSDIDQKFDATFERLLEEMQLFELELLKLVVNDQWWFTFILNLSILLTVIAMVAIGSLAWKHESQKLHYLHSLKSSEKRLNYLISSTPAVIYSSKASGDFGATFISENVHRLTGYSPSHFIGDSAFWLNHVHPDDRERVTAELSRLFDQDSISYEYRFQNSEGNYLWMQDTAKLNQDKNGEPLEITGSWIDISERKKVEEVMRLQSMITQNIAEGINLVRAGDGILVYANEQFEQMCGYEPGEMVGKNISIVNAPNGKDPEEFAAEVTAALESNGHWSGELQNIRKDGSTFWTYSSVVAFDHGEYGKVYLGAQRDITKRKKIEDELLRAKEKLEKLSYLDGLTSIANRRMLDLMLHREWGRGMREKKPVSLIMIDIDLFKQYNDLHGHIRGDECLKSIAHQLSKVSRRASDICTRYGGEEFALLLPNTDAEQAHRLAESCRQKVIDLNIPHESSTVSEFATISAGVSTAMPSGGLPPASLIEAADAALYRAKNGGRNRVESS</sequence>
<dbReference type="OrthoDB" id="9813903at2"/>
<dbReference type="EMBL" id="CP018799">
    <property type="protein sequence ID" value="ATX78814.1"/>
    <property type="molecule type" value="Genomic_DNA"/>
</dbReference>
<feature type="domain" description="PAC" evidence="5">
    <location>
        <begin position="294"/>
        <end position="346"/>
    </location>
</feature>
<dbReference type="Gene3D" id="3.30.450.20">
    <property type="entry name" value="PAS domain"/>
    <property type="match status" value="2"/>
</dbReference>
<dbReference type="NCBIfam" id="TIGR00254">
    <property type="entry name" value="GGDEF"/>
    <property type="match status" value="1"/>
</dbReference>
<dbReference type="Gene3D" id="3.30.70.270">
    <property type="match status" value="1"/>
</dbReference>
<dbReference type="RefSeq" id="WP_100276779.1">
    <property type="nucleotide sequence ID" value="NZ_CP018799.1"/>
</dbReference>
<feature type="transmembrane region" description="Helical" evidence="3">
    <location>
        <begin position="177"/>
        <end position="202"/>
    </location>
</feature>
<evidence type="ECO:0000256" key="2">
    <source>
        <dbReference type="ARBA" id="ARBA00034247"/>
    </source>
</evidence>
<dbReference type="Pfam" id="PF13426">
    <property type="entry name" value="PAS_9"/>
    <property type="match status" value="1"/>
</dbReference>
<organism evidence="7 8">
    <name type="scientific">Mariprofundus aestuarium</name>
    <dbReference type="NCBI Taxonomy" id="1921086"/>
    <lineage>
        <taxon>Bacteria</taxon>
        <taxon>Pseudomonadati</taxon>
        <taxon>Pseudomonadota</taxon>
        <taxon>Candidatius Mariprofundia</taxon>
        <taxon>Mariprofundales</taxon>
        <taxon>Mariprofundaceae</taxon>
        <taxon>Mariprofundus</taxon>
    </lineage>
</organism>
<dbReference type="SUPFAM" id="SSF55073">
    <property type="entry name" value="Nucleotide cyclase"/>
    <property type="match status" value="1"/>
</dbReference>
<dbReference type="InterPro" id="IPR001610">
    <property type="entry name" value="PAC"/>
</dbReference>
<dbReference type="SMART" id="SM00267">
    <property type="entry name" value="GGDEF"/>
    <property type="match status" value="1"/>
</dbReference>
<evidence type="ECO:0000256" key="3">
    <source>
        <dbReference type="SAM" id="Phobius"/>
    </source>
</evidence>
<gene>
    <name evidence="7" type="ORF">Ga0123461_0362</name>
</gene>
<dbReference type="InterPro" id="IPR013655">
    <property type="entry name" value="PAS_fold_3"/>
</dbReference>
<dbReference type="EC" id="2.7.7.65" evidence="1"/>
<feature type="domain" description="GGDEF" evidence="6">
    <location>
        <begin position="509"/>
        <end position="644"/>
    </location>
</feature>
<evidence type="ECO:0000259" key="5">
    <source>
        <dbReference type="PROSITE" id="PS50113"/>
    </source>
</evidence>
<dbReference type="InterPro" id="IPR000014">
    <property type="entry name" value="PAS"/>
</dbReference>
<dbReference type="NCBIfam" id="TIGR00229">
    <property type="entry name" value="sensory_box"/>
    <property type="match status" value="2"/>
</dbReference>
<dbReference type="PANTHER" id="PTHR45138:SF9">
    <property type="entry name" value="DIGUANYLATE CYCLASE DGCM-RELATED"/>
    <property type="match status" value="1"/>
</dbReference>
<dbReference type="InterPro" id="IPR050469">
    <property type="entry name" value="Diguanylate_Cyclase"/>
</dbReference>
<name>A0A2K8L1K2_MARES</name>
<evidence type="ECO:0000259" key="6">
    <source>
        <dbReference type="PROSITE" id="PS50887"/>
    </source>
</evidence>
<dbReference type="PROSITE" id="PS50887">
    <property type="entry name" value="GGDEF"/>
    <property type="match status" value="1"/>
</dbReference>
<evidence type="ECO:0000256" key="1">
    <source>
        <dbReference type="ARBA" id="ARBA00012528"/>
    </source>
</evidence>
<evidence type="ECO:0000313" key="8">
    <source>
        <dbReference type="Proteomes" id="UP000231701"/>
    </source>
</evidence>
<dbReference type="SMART" id="SM00086">
    <property type="entry name" value="PAC"/>
    <property type="match status" value="2"/>
</dbReference>
<dbReference type="AlphaFoldDB" id="A0A2K8L1K2"/>
<keyword evidence="3" id="KW-1133">Transmembrane helix</keyword>
<keyword evidence="8" id="KW-1185">Reference proteome</keyword>
<keyword evidence="3" id="KW-0812">Transmembrane</keyword>
<feature type="transmembrane region" description="Helical" evidence="3">
    <location>
        <begin position="12"/>
        <end position="33"/>
    </location>
</feature>
<comment type="catalytic activity">
    <reaction evidence="2">
        <text>2 GTP = 3',3'-c-di-GMP + 2 diphosphate</text>
        <dbReference type="Rhea" id="RHEA:24898"/>
        <dbReference type="ChEBI" id="CHEBI:33019"/>
        <dbReference type="ChEBI" id="CHEBI:37565"/>
        <dbReference type="ChEBI" id="CHEBI:58805"/>
        <dbReference type="EC" id="2.7.7.65"/>
    </reaction>
</comment>
<dbReference type="KEGG" id="maes:Ga0123461_0362"/>